<dbReference type="EMBL" id="ML994629">
    <property type="protein sequence ID" value="KAF2186456.1"/>
    <property type="molecule type" value="Genomic_DNA"/>
</dbReference>
<dbReference type="AlphaFoldDB" id="A0A6A6E9E6"/>
<sequence length="166" mass="19027">MDVDSINQPNSPPTASDASPSEHKHTLQGCIDTRPHFGSPVLSKGQTHQRNITLKYHLFHKETLSYSYTLTLKIQEYTLRSTLSENVTMLLVTKHHTPAHSTAFKENMSIKPKKEGSGCIRKYAHRNRRRGSASTDEMRYRCNRCGKENESIQSGRRYDSRPLRNL</sequence>
<feature type="compositionally biased region" description="Polar residues" evidence="1">
    <location>
        <begin position="1"/>
        <end position="19"/>
    </location>
</feature>
<reference evidence="2" key="1">
    <citation type="journal article" date="2020" name="Stud. Mycol.">
        <title>101 Dothideomycetes genomes: a test case for predicting lifestyles and emergence of pathogens.</title>
        <authorList>
            <person name="Haridas S."/>
            <person name="Albert R."/>
            <person name="Binder M."/>
            <person name="Bloem J."/>
            <person name="Labutti K."/>
            <person name="Salamov A."/>
            <person name="Andreopoulos B."/>
            <person name="Baker S."/>
            <person name="Barry K."/>
            <person name="Bills G."/>
            <person name="Bluhm B."/>
            <person name="Cannon C."/>
            <person name="Castanera R."/>
            <person name="Culley D."/>
            <person name="Daum C."/>
            <person name="Ezra D."/>
            <person name="Gonzalez J."/>
            <person name="Henrissat B."/>
            <person name="Kuo A."/>
            <person name="Liang C."/>
            <person name="Lipzen A."/>
            <person name="Lutzoni F."/>
            <person name="Magnuson J."/>
            <person name="Mondo S."/>
            <person name="Nolan M."/>
            <person name="Ohm R."/>
            <person name="Pangilinan J."/>
            <person name="Park H.-J."/>
            <person name="Ramirez L."/>
            <person name="Alfaro M."/>
            <person name="Sun H."/>
            <person name="Tritt A."/>
            <person name="Yoshinaga Y."/>
            <person name="Zwiers L.-H."/>
            <person name="Turgeon B."/>
            <person name="Goodwin S."/>
            <person name="Spatafora J."/>
            <person name="Crous P."/>
            <person name="Grigoriev I."/>
        </authorList>
    </citation>
    <scope>NUCLEOTIDE SEQUENCE</scope>
    <source>
        <strain evidence="2">CBS 207.26</strain>
    </source>
</reference>
<keyword evidence="3" id="KW-1185">Reference proteome</keyword>
<name>A0A6A6E9E6_9PEZI</name>
<protein>
    <submittedName>
        <fullName evidence="2">Uncharacterized protein</fullName>
    </submittedName>
</protein>
<evidence type="ECO:0000313" key="3">
    <source>
        <dbReference type="Proteomes" id="UP000800200"/>
    </source>
</evidence>
<evidence type="ECO:0000313" key="2">
    <source>
        <dbReference type="EMBL" id="KAF2186456.1"/>
    </source>
</evidence>
<evidence type="ECO:0000256" key="1">
    <source>
        <dbReference type="SAM" id="MobiDB-lite"/>
    </source>
</evidence>
<feature type="region of interest" description="Disordered" evidence="1">
    <location>
        <begin position="1"/>
        <end position="44"/>
    </location>
</feature>
<accession>A0A6A6E9E6</accession>
<proteinExistence type="predicted"/>
<organism evidence="2 3">
    <name type="scientific">Zopfia rhizophila CBS 207.26</name>
    <dbReference type="NCBI Taxonomy" id="1314779"/>
    <lineage>
        <taxon>Eukaryota</taxon>
        <taxon>Fungi</taxon>
        <taxon>Dikarya</taxon>
        <taxon>Ascomycota</taxon>
        <taxon>Pezizomycotina</taxon>
        <taxon>Dothideomycetes</taxon>
        <taxon>Dothideomycetes incertae sedis</taxon>
        <taxon>Zopfiaceae</taxon>
        <taxon>Zopfia</taxon>
    </lineage>
</organism>
<dbReference type="Proteomes" id="UP000800200">
    <property type="component" value="Unassembled WGS sequence"/>
</dbReference>
<gene>
    <name evidence="2" type="ORF">K469DRAFT_138678</name>
</gene>